<evidence type="ECO:0000259" key="6">
    <source>
        <dbReference type="PROSITE" id="PS50123"/>
    </source>
</evidence>
<evidence type="ECO:0000256" key="1">
    <source>
        <dbReference type="ARBA" id="ARBA00001541"/>
    </source>
</evidence>
<dbReference type="Pfam" id="PF03705">
    <property type="entry name" value="CheR_N"/>
    <property type="match status" value="1"/>
</dbReference>
<dbReference type="EC" id="2.1.1.80" evidence="2"/>
<protein>
    <recommendedName>
        <fullName evidence="2">protein-glutamate O-methyltransferase</fullName>
        <ecNumber evidence="2">2.1.1.80</ecNumber>
    </recommendedName>
</protein>
<feature type="domain" description="CheR-type methyltransferase" evidence="6">
    <location>
        <begin position="1"/>
        <end position="272"/>
    </location>
</feature>
<comment type="catalytic activity">
    <reaction evidence="1">
        <text>L-glutamyl-[protein] + S-adenosyl-L-methionine = [protein]-L-glutamate 5-O-methyl ester + S-adenosyl-L-homocysteine</text>
        <dbReference type="Rhea" id="RHEA:24452"/>
        <dbReference type="Rhea" id="RHEA-COMP:10208"/>
        <dbReference type="Rhea" id="RHEA-COMP:10311"/>
        <dbReference type="ChEBI" id="CHEBI:29973"/>
        <dbReference type="ChEBI" id="CHEBI:57856"/>
        <dbReference type="ChEBI" id="CHEBI:59789"/>
        <dbReference type="ChEBI" id="CHEBI:82795"/>
        <dbReference type="EC" id="2.1.1.80"/>
    </reaction>
</comment>
<keyword evidence="4 7" id="KW-0808">Transferase</keyword>
<evidence type="ECO:0000313" key="7">
    <source>
        <dbReference type="EMBL" id="CUS31472.1"/>
    </source>
</evidence>
<dbReference type="PANTHER" id="PTHR24422:SF26">
    <property type="entry name" value="CHEMOTAXIS PROTEIN METHYLTRANSFERASE"/>
    <property type="match status" value="1"/>
</dbReference>
<dbReference type="OrthoDB" id="9816309at2"/>
<accession>A0A0S4L460</accession>
<dbReference type="GO" id="GO:0032259">
    <property type="term" value="P:methylation"/>
    <property type="evidence" value="ECO:0007669"/>
    <property type="project" value="UniProtKB-KW"/>
</dbReference>
<dbReference type="InterPro" id="IPR022641">
    <property type="entry name" value="CheR_N"/>
</dbReference>
<dbReference type="EMBL" id="CZPZ01000001">
    <property type="protein sequence ID" value="CUS31472.1"/>
    <property type="molecule type" value="Genomic_DNA"/>
</dbReference>
<gene>
    <name evidence="7" type="primary">cheR</name>
    <name evidence="7" type="ORF">COMA2_10121</name>
</gene>
<evidence type="ECO:0000256" key="3">
    <source>
        <dbReference type="ARBA" id="ARBA00022603"/>
    </source>
</evidence>
<dbReference type="SUPFAM" id="SSF47757">
    <property type="entry name" value="Chemotaxis receptor methyltransferase CheR, N-terminal domain"/>
    <property type="match status" value="1"/>
</dbReference>
<dbReference type="STRING" id="1742973.COMA2_10121"/>
<dbReference type="SUPFAM" id="SSF53335">
    <property type="entry name" value="S-adenosyl-L-methionine-dependent methyltransferases"/>
    <property type="match status" value="1"/>
</dbReference>
<evidence type="ECO:0000313" key="8">
    <source>
        <dbReference type="Proteomes" id="UP000198736"/>
    </source>
</evidence>
<sequence>MDLAISTEEFQRFRTLIYDESGISLGDQKQSLLVSRLSKRLRELGLTTFSEYYDQLMSDSSREEFTRMLDLISTNKTDFFREPKHFDFLRERILPELAQEKTVRIWSSACSTGEEPYTIAMTLQEGVSDPAQWDFKILASDLSMRVLAKAAAGLYDADHVHDVPPELLKRHFLRGRGDSKGLLKIKPHLAAMVQFRRLNLMDEWFPIKSPLDVIFCRNVMIYFDRPTQEQLVNKFYRYLKPGGHLFIGHSESLQWVTHPFKNIEPTIYRKEA</sequence>
<dbReference type="Proteomes" id="UP000198736">
    <property type="component" value="Unassembled WGS sequence"/>
</dbReference>
<dbReference type="InterPro" id="IPR029063">
    <property type="entry name" value="SAM-dependent_MTases_sf"/>
</dbReference>
<dbReference type="InterPro" id="IPR036804">
    <property type="entry name" value="CheR_N_sf"/>
</dbReference>
<evidence type="ECO:0000256" key="2">
    <source>
        <dbReference type="ARBA" id="ARBA00012534"/>
    </source>
</evidence>
<dbReference type="SMART" id="SM00138">
    <property type="entry name" value="MeTrc"/>
    <property type="match status" value="1"/>
</dbReference>
<dbReference type="InterPro" id="IPR050903">
    <property type="entry name" value="Bact_Chemotaxis_MeTrfase"/>
</dbReference>
<evidence type="ECO:0000256" key="5">
    <source>
        <dbReference type="ARBA" id="ARBA00022691"/>
    </source>
</evidence>
<dbReference type="Gene3D" id="1.10.155.10">
    <property type="entry name" value="Chemotaxis receptor methyltransferase CheR, N-terminal domain"/>
    <property type="match status" value="1"/>
</dbReference>
<dbReference type="InterPro" id="IPR000780">
    <property type="entry name" value="CheR_MeTrfase"/>
</dbReference>
<keyword evidence="3 7" id="KW-0489">Methyltransferase</keyword>
<organism evidence="7 8">
    <name type="scientific">Candidatus Nitrospira nitrificans</name>
    <dbReference type="NCBI Taxonomy" id="1742973"/>
    <lineage>
        <taxon>Bacteria</taxon>
        <taxon>Pseudomonadati</taxon>
        <taxon>Nitrospirota</taxon>
        <taxon>Nitrospiria</taxon>
        <taxon>Nitrospirales</taxon>
        <taxon>Nitrospiraceae</taxon>
        <taxon>Nitrospira</taxon>
    </lineage>
</organism>
<dbReference type="AlphaFoldDB" id="A0A0S4L460"/>
<dbReference type="RefSeq" id="WP_090893690.1">
    <property type="nucleotide sequence ID" value="NZ_CZPZ01000001.1"/>
</dbReference>
<dbReference type="InterPro" id="IPR022642">
    <property type="entry name" value="CheR_C"/>
</dbReference>
<dbReference type="PIRSF" id="PIRSF000410">
    <property type="entry name" value="CheR"/>
    <property type="match status" value="1"/>
</dbReference>
<dbReference type="Gene3D" id="3.40.50.150">
    <property type="entry name" value="Vaccinia Virus protein VP39"/>
    <property type="match status" value="1"/>
</dbReference>
<keyword evidence="5" id="KW-0949">S-adenosyl-L-methionine</keyword>
<proteinExistence type="predicted"/>
<name>A0A0S4L460_9BACT</name>
<dbReference type="PRINTS" id="PR00996">
    <property type="entry name" value="CHERMTFRASE"/>
</dbReference>
<dbReference type="GO" id="GO:0008983">
    <property type="term" value="F:protein-glutamate O-methyltransferase activity"/>
    <property type="evidence" value="ECO:0007669"/>
    <property type="project" value="UniProtKB-EC"/>
</dbReference>
<keyword evidence="8" id="KW-1185">Reference proteome</keyword>
<reference evidence="8" key="1">
    <citation type="submission" date="2015-10" db="EMBL/GenBank/DDBJ databases">
        <authorList>
            <person name="Luecker S."/>
            <person name="Luecker S."/>
        </authorList>
    </citation>
    <scope>NUCLEOTIDE SEQUENCE [LARGE SCALE GENOMIC DNA]</scope>
</reference>
<dbReference type="CDD" id="cd02440">
    <property type="entry name" value="AdoMet_MTases"/>
    <property type="match status" value="1"/>
</dbReference>
<dbReference type="PANTHER" id="PTHR24422">
    <property type="entry name" value="CHEMOTAXIS PROTEIN METHYLTRANSFERASE"/>
    <property type="match status" value="1"/>
</dbReference>
<dbReference type="PROSITE" id="PS50123">
    <property type="entry name" value="CHER"/>
    <property type="match status" value="1"/>
</dbReference>
<dbReference type="Pfam" id="PF01739">
    <property type="entry name" value="CheR"/>
    <property type="match status" value="1"/>
</dbReference>
<evidence type="ECO:0000256" key="4">
    <source>
        <dbReference type="ARBA" id="ARBA00022679"/>
    </source>
</evidence>
<dbReference type="InterPro" id="IPR026024">
    <property type="entry name" value="Chemotaxis_MeTrfase_CheR"/>
</dbReference>